<comment type="function">
    <text evidence="8">Catalyzes the ATP-dependent phosphorylation of fructose-l-phosphate to fructose-l,6-bisphosphate.</text>
</comment>
<evidence type="ECO:0000256" key="8">
    <source>
        <dbReference type="RuleBase" id="RU369061"/>
    </source>
</evidence>
<keyword evidence="7" id="KW-0423">Lactose metabolism</keyword>
<dbReference type="Pfam" id="PF00294">
    <property type="entry name" value="PfkB"/>
    <property type="match status" value="1"/>
</dbReference>
<evidence type="ECO:0000256" key="6">
    <source>
        <dbReference type="ARBA" id="ARBA00047745"/>
    </source>
</evidence>
<dbReference type="InterPro" id="IPR002173">
    <property type="entry name" value="Carboh/pur_kinase_PfkB_CS"/>
</dbReference>
<comment type="catalytic activity">
    <reaction evidence="7">
        <text>D-tagatofuranose 6-phosphate + ATP = D-tagatofuranose 1,6-bisphosphate + ADP + H(+)</text>
        <dbReference type="Rhea" id="RHEA:12420"/>
        <dbReference type="ChEBI" id="CHEBI:15378"/>
        <dbReference type="ChEBI" id="CHEBI:30616"/>
        <dbReference type="ChEBI" id="CHEBI:58694"/>
        <dbReference type="ChEBI" id="CHEBI:58695"/>
        <dbReference type="ChEBI" id="CHEBI:456216"/>
        <dbReference type="EC" id="2.7.1.144"/>
    </reaction>
</comment>
<comment type="caution">
    <text evidence="10">The sequence shown here is derived from an EMBL/GenBank/DDBJ whole genome shotgun (WGS) entry which is preliminary data.</text>
</comment>
<dbReference type="PIRSF" id="PIRSF000535">
    <property type="entry name" value="1PFK/6PFK/LacC"/>
    <property type="match status" value="1"/>
</dbReference>
<dbReference type="PANTHER" id="PTHR46566:SF1">
    <property type="entry name" value="1-PHOSPHOFRUCTOKINASE"/>
    <property type="match status" value="1"/>
</dbReference>
<evidence type="ECO:0000313" key="11">
    <source>
        <dbReference type="Proteomes" id="UP001078443"/>
    </source>
</evidence>
<evidence type="ECO:0000256" key="4">
    <source>
        <dbReference type="ARBA" id="ARBA00022777"/>
    </source>
</evidence>
<evidence type="ECO:0000256" key="5">
    <source>
        <dbReference type="ARBA" id="ARBA00022840"/>
    </source>
</evidence>
<comment type="similarity">
    <text evidence="7">Belongs to the carbohydrate kinase PfkB family. LacC subfamily.</text>
</comment>
<evidence type="ECO:0000313" key="10">
    <source>
        <dbReference type="EMBL" id="MCY6483074.1"/>
    </source>
</evidence>
<proteinExistence type="inferred from homology"/>
<dbReference type="SUPFAM" id="SSF53613">
    <property type="entry name" value="Ribokinase-like"/>
    <property type="match status" value="1"/>
</dbReference>
<dbReference type="GO" id="GO:0008662">
    <property type="term" value="F:1-phosphofructokinase activity"/>
    <property type="evidence" value="ECO:0007669"/>
    <property type="project" value="UniProtKB-EC"/>
</dbReference>
<dbReference type="EC" id="2.7.1.144" evidence="7"/>
<dbReference type="NCBIfam" id="TIGR03168">
    <property type="entry name" value="1-PFK"/>
    <property type="match status" value="1"/>
</dbReference>
<comment type="pathway">
    <text evidence="7">Carbohydrate metabolism; D-tagatose 6-phosphate degradation; D-glyceraldehyde 3-phosphate and glycerone phosphate from D-tagatose 6-phosphate: step 1/2.</text>
</comment>
<dbReference type="Proteomes" id="UP001078443">
    <property type="component" value="Unassembled WGS sequence"/>
</dbReference>
<evidence type="ECO:0000256" key="7">
    <source>
        <dbReference type="PIRNR" id="PIRNR000535"/>
    </source>
</evidence>
<dbReference type="Gene3D" id="3.40.1190.20">
    <property type="match status" value="1"/>
</dbReference>
<organism evidence="10 11">
    <name type="scientific">Clostridium aestuarii</name>
    <dbReference type="NCBI Taxonomy" id="338193"/>
    <lineage>
        <taxon>Bacteria</taxon>
        <taxon>Bacillati</taxon>
        <taxon>Bacillota</taxon>
        <taxon>Clostridia</taxon>
        <taxon>Eubacteriales</taxon>
        <taxon>Clostridiaceae</taxon>
        <taxon>Clostridium</taxon>
    </lineage>
</organism>
<evidence type="ECO:0000259" key="9">
    <source>
        <dbReference type="Pfam" id="PF00294"/>
    </source>
</evidence>
<comment type="similarity">
    <text evidence="1">Belongs to the carbohydrate kinase pfkB family.</text>
</comment>
<name>A0ABT4CVR3_9CLOT</name>
<comment type="catalytic activity">
    <reaction evidence="6 8">
        <text>beta-D-fructose 1-phosphate + ATP = beta-D-fructose 1,6-bisphosphate + ADP + H(+)</text>
        <dbReference type="Rhea" id="RHEA:14213"/>
        <dbReference type="ChEBI" id="CHEBI:15378"/>
        <dbReference type="ChEBI" id="CHEBI:30616"/>
        <dbReference type="ChEBI" id="CHEBI:32966"/>
        <dbReference type="ChEBI" id="CHEBI:138881"/>
        <dbReference type="ChEBI" id="CHEBI:456216"/>
        <dbReference type="EC" id="2.7.1.56"/>
    </reaction>
</comment>
<keyword evidence="2 7" id="KW-0808">Transferase</keyword>
<dbReference type="NCBIfam" id="TIGR03828">
    <property type="entry name" value="pfkB"/>
    <property type="match status" value="1"/>
</dbReference>
<dbReference type="InterPro" id="IPR011611">
    <property type="entry name" value="PfkB_dom"/>
</dbReference>
<keyword evidence="3 7" id="KW-0547">Nucleotide-binding</keyword>
<accession>A0ABT4CVR3</accession>
<evidence type="ECO:0000256" key="2">
    <source>
        <dbReference type="ARBA" id="ARBA00022679"/>
    </source>
</evidence>
<evidence type="ECO:0000256" key="1">
    <source>
        <dbReference type="ARBA" id="ARBA00005380"/>
    </source>
</evidence>
<dbReference type="InterPro" id="IPR017583">
    <property type="entry name" value="Tagatose/fructose_Pkinase"/>
</dbReference>
<dbReference type="PANTHER" id="PTHR46566">
    <property type="entry name" value="1-PHOSPHOFRUCTOKINASE-RELATED"/>
    <property type="match status" value="1"/>
</dbReference>
<sequence length="304" mass="33455">MIYTLTFNPSIDYIVHVKEFKVGEVNRVKKDYKYPGGKGINVSRVLNNLNVKSKALGFIGGFTGEYVKNFLESEGVDTNFISTEGDTRINVKLKANEETEINGSGPDIKEDDLKKLFKKLEKLTSDDFLILAGNVQKSLPIDMYAQIQKKCLNNNVKVIVDATGETLKCTLENNPFLIKPNNDELSDIFDTEINTREEIIYYGRKLSEMGAQNVIVSMASEGALLICNEGVYKASAPKGTVKNSVGSGDSLVAGFIAEYSKTLNVTEAFRWGVASGSATAFSVDLCKSEEVKNLIEQVNITKLS</sequence>
<dbReference type="CDD" id="cd01164">
    <property type="entry name" value="FruK_PfkB_like"/>
    <property type="match status" value="1"/>
</dbReference>
<gene>
    <name evidence="10" type="primary">pfkB</name>
    <name evidence="10" type="ORF">OW763_01735</name>
</gene>
<reference evidence="10" key="1">
    <citation type="submission" date="2022-12" db="EMBL/GenBank/DDBJ databases">
        <authorList>
            <person name="Wang J."/>
        </authorList>
    </citation>
    <scope>NUCLEOTIDE SEQUENCE</scope>
    <source>
        <strain evidence="10">HY-45-18</strain>
    </source>
</reference>
<feature type="domain" description="Carbohydrate kinase PfkB" evidence="9">
    <location>
        <begin position="8"/>
        <end position="284"/>
    </location>
</feature>
<dbReference type="InterPro" id="IPR022463">
    <property type="entry name" value="1-PFruKinase"/>
</dbReference>
<keyword evidence="11" id="KW-1185">Reference proteome</keyword>
<evidence type="ECO:0000256" key="3">
    <source>
        <dbReference type="ARBA" id="ARBA00022741"/>
    </source>
</evidence>
<dbReference type="RefSeq" id="WP_268039337.1">
    <property type="nucleotide sequence ID" value="NZ_JAPQER010000001.1"/>
</dbReference>
<dbReference type="EMBL" id="JAPQER010000001">
    <property type="protein sequence ID" value="MCY6483074.1"/>
    <property type="molecule type" value="Genomic_DNA"/>
</dbReference>
<keyword evidence="4 8" id="KW-0418">Kinase</keyword>
<protein>
    <recommendedName>
        <fullName evidence="7">Tagatose-6-phosphate kinase</fullName>
        <ecNumber evidence="7">2.7.1.144</ecNumber>
    </recommendedName>
</protein>
<keyword evidence="5 7" id="KW-0067">ATP-binding</keyword>
<dbReference type="InterPro" id="IPR029056">
    <property type="entry name" value="Ribokinase-like"/>
</dbReference>
<dbReference type="PROSITE" id="PS00584">
    <property type="entry name" value="PFKB_KINASES_2"/>
    <property type="match status" value="1"/>
</dbReference>